<gene>
    <name evidence="3" type="ORF">TASK_LOCUS3517</name>
</gene>
<keyword evidence="1" id="KW-0808">Transferase</keyword>
<name>A0A0R3W1B8_TAEAS</name>
<dbReference type="GO" id="GO:0005739">
    <property type="term" value="C:mitochondrion"/>
    <property type="evidence" value="ECO:0007669"/>
    <property type="project" value="TreeGrafter"/>
</dbReference>
<dbReference type="Gene3D" id="3.30.559.70">
    <property type="entry name" value="Choline/Carnitine o-acyltransferase, domain 2"/>
    <property type="match status" value="1"/>
</dbReference>
<evidence type="ECO:0000256" key="1">
    <source>
        <dbReference type="ARBA" id="ARBA00023315"/>
    </source>
</evidence>
<dbReference type="WBParaSite" id="TASK_0000351601-mRNA-1">
    <property type="protein sequence ID" value="TASK_0000351601-mRNA-1"/>
    <property type="gene ID" value="TASK_0000351601"/>
</dbReference>
<dbReference type="InterPro" id="IPR042231">
    <property type="entry name" value="Cho/carn_acyl_trans_2"/>
</dbReference>
<dbReference type="OrthoDB" id="240216at2759"/>
<dbReference type="Proteomes" id="UP000282613">
    <property type="component" value="Unassembled WGS sequence"/>
</dbReference>
<feature type="domain" description="Choline/carnitine acyltransferase" evidence="2">
    <location>
        <begin position="12"/>
        <end position="301"/>
    </location>
</feature>
<proteinExistence type="predicted"/>
<dbReference type="GO" id="GO:0009437">
    <property type="term" value="P:carnitine metabolic process"/>
    <property type="evidence" value="ECO:0007669"/>
    <property type="project" value="TreeGrafter"/>
</dbReference>
<reference evidence="5" key="1">
    <citation type="submission" date="2017-02" db="UniProtKB">
        <authorList>
            <consortium name="WormBaseParasite"/>
        </authorList>
    </citation>
    <scope>IDENTIFICATION</scope>
</reference>
<evidence type="ECO:0000313" key="5">
    <source>
        <dbReference type="WBParaSite" id="TASK_0000351601-mRNA-1"/>
    </source>
</evidence>
<dbReference type="InterPro" id="IPR000542">
    <property type="entry name" value="Carn_acyl_trans"/>
</dbReference>
<reference evidence="3 4" key="2">
    <citation type="submission" date="2018-11" db="EMBL/GenBank/DDBJ databases">
        <authorList>
            <consortium name="Pathogen Informatics"/>
        </authorList>
    </citation>
    <scope>NUCLEOTIDE SEQUENCE [LARGE SCALE GENOMIC DNA]</scope>
</reference>
<dbReference type="EMBL" id="UYRS01018302">
    <property type="protein sequence ID" value="VDK31935.1"/>
    <property type="molecule type" value="Genomic_DNA"/>
</dbReference>
<dbReference type="STRING" id="60517.A0A0R3W1B8"/>
<dbReference type="AlphaFoldDB" id="A0A0R3W1B8"/>
<sequence length="394" mass="45209">MDAVIHSLDMESYTFLCHRQPTSMDTTFVAFQDNKHLHTKNPLARAAVLIYLYGNIRPLLKAGRINPEMFKHQAPMCMAQWYRLFSTTRTPSENQDDLWTYPPSLSKHIVVVHNDRFYKVPLFTKWRKIVSPDLLQRMLGFVVEDSREKSELEGDGFYSPAVLTTLSRDEWQKNRSDYFTYGISNASLIEVEKAICLVYLATDSSMQHYQVKGKLWVDKSVNFCVLPNADVSIHVDWSSMDPSFFAGVLERLRVAETEAMYDPATGDAVYLEEADHECDNPLPLNWHCFDEMVPIYDRALQLCQKRCEVLEKILKMPFDLVTCRLPDSASEGAWQILLPTLDQSGAIHITYASRTDPEAFHFSITGVGNRVGKFAHILERVLLDLQKLPFPKAE</sequence>
<keyword evidence="1" id="KW-0012">Acyltransferase</keyword>
<dbReference type="InterPro" id="IPR039551">
    <property type="entry name" value="Cho/carn_acyl_trans"/>
</dbReference>
<evidence type="ECO:0000259" key="2">
    <source>
        <dbReference type="Pfam" id="PF00755"/>
    </source>
</evidence>
<dbReference type="GO" id="GO:0004095">
    <property type="term" value="F:carnitine O-palmitoyltransferase activity"/>
    <property type="evidence" value="ECO:0007669"/>
    <property type="project" value="TreeGrafter"/>
</dbReference>
<keyword evidence="4" id="KW-1185">Reference proteome</keyword>
<evidence type="ECO:0000313" key="3">
    <source>
        <dbReference type="EMBL" id="VDK31935.1"/>
    </source>
</evidence>
<dbReference type="PANTHER" id="PTHR22589:SF31">
    <property type="entry name" value="CARNITINE O-PALMITOYLTRANSFERASE"/>
    <property type="match status" value="1"/>
</dbReference>
<protein>
    <submittedName>
        <fullName evidence="5">Carn_acyltransf domain-containing protein</fullName>
    </submittedName>
</protein>
<evidence type="ECO:0000313" key="4">
    <source>
        <dbReference type="Proteomes" id="UP000282613"/>
    </source>
</evidence>
<dbReference type="SUPFAM" id="SSF52777">
    <property type="entry name" value="CoA-dependent acyltransferases"/>
    <property type="match status" value="1"/>
</dbReference>
<dbReference type="GO" id="GO:0006631">
    <property type="term" value="P:fatty acid metabolic process"/>
    <property type="evidence" value="ECO:0007669"/>
    <property type="project" value="TreeGrafter"/>
</dbReference>
<dbReference type="PANTHER" id="PTHR22589">
    <property type="entry name" value="CARNITINE O-ACYLTRANSFERASE"/>
    <property type="match status" value="1"/>
</dbReference>
<organism evidence="5">
    <name type="scientific">Taenia asiatica</name>
    <name type="common">Asian tapeworm</name>
    <dbReference type="NCBI Taxonomy" id="60517"/>
    <lineage>
        <taxon>Eukaryota</taxon>
        <taxon>Metazoa</taxon>
        <taxon>Spiralia</taxon>
        <taxon>Lophotrochozoa</taxon>
        <taxon>Platyhelminthes</taxon>
        <taxon>Cestoda</taxon>
        <taxon>Eucestoda</taxon>
        <taxon>Cyclophyllidea</taxon>
        <taxon>Taeniidae</taxon>
        <taxon>Taenia</taxon>
    </lineage>
</organism>
<accession>A0A0R3W1B8</accession>
<dbReference type="Pfam" id="PF00755">
    <property type="entry name" value="Carn_acyltransf"/>
    <property type="match status" value="1"/>
</dbReference>